<dbReference type="GO" id="GO:0030877">
    <property type="term" value="C:beta-catenin destruction complex"/>
    <property type="evidence" value="ECO:0007669"/>
    <property type="project" value="TreeGrafter"/>
</dbReference>
<dbReference type="GO" id="GO:0007389">
    <property type="term" value="P:pattern specification process"/>
    <property type="evidence" value="ECO:0007669"/>
    <property type="project" value="TreeGrafter"/>
</dbReference>
<dbReference type="InterPro" id="IPR026818">
    <property type="entry name" value="Apc_fam"/>
</dbReference>
<feature type="compositionally biased region" description="Basic and acidic residues" evidence="3">
    <location>
        <begin position="1003"/>
        <end position="1013"/>
    </location>
</feature>
<dbReference type="Proteomes" id="UP001152795">
    <property type="component" value="Unassembled WGS sequence"/>
</dbReference>
<feature type="compositionally biased region" description="Basic and acidic residues" evidence="3">
    <location>
        <begin position="1214"/>
        <end position="1240"/>
    </location>
</feature>
<dbReference type="GO" id="GO:0016342">
    <property type="term" value="C:catenin complex"/>
    <property type="evidence" value="ECO:0007669"/>
    <property type="project" value="TreeGrafter"/>
</dbReference>
<dbReference type="InterPro" id="IPR016024">
    <property type="entry name" value="ARM-type_fold"/>
</dbReference>
<gene>
    <name evidence="4" type="ORF">PACLA_8A063449</name>
</gene>
<dbReference type="GO" id="GO:0008017">
    <property type="term" value="F:microtubule binding"/>
    <property type="evidence" value="ECO:0007669"/>
    <property type="project" value="TreeGrafter"/>
</dbReference>
<feature type="compositionally biased region" description="Basic and acidic residues" evidence="3">
    <location>
        <begin position="1131"/>
        <end position="1141"/>
    </location>
</feature>
<dbReference type="InterPro" id="IPR011989">
    <property type="entry name" value="ARM-like"/>
</dbReference>
<feature type="compositionally biased region" description="Polar residues" evidence="3">
    <location>
        <begin position="166"/>
        <end position="192"/>
    </location>
</feature>
<feature type="compositionally biased region" description="Polar residues" evidence="3">
    <location>
        <begin position="1332"/>
        <end position="1342"/>
    </location>
</feature>
<dbReference type="GO" id="GO:0001708">
    <property type="term" value="P:cell fate specification"/>
    <property type="evidence" value="ECO:0007669"/>
    <property type="project" value="TreeGrafter"/>
</dbReference>
<dbReference type="PANTHER" id="PTHR12607">
    <property type="entry name" value="ADENOMATOUS POLYPOSIS COLI PROTEIN FAMILY"/>
    <property type="match status" value="1"/>
</dbReference>
<dbReference type="EMBL" id="CACRXK020006200">
    <property type="protein sequence ID" value="CAB4008695.1"/>
    <property type="molecule type" value="Genomic_DNA"/>
</dbReference>
<dbReference type="SMART" id="SM00185">
    <property type="entry name" value="ARM"/>
    <property type="match status" value="7"/>
</dbReference>
<feature type="compositionally biased region" description="Basic and acidic residues" evidence="3">
    <location>
        <begin position="1"/>
        <end position="18"/>
    </location>
</feature>
<dbReference type="GO" id="GO:0045295">
    <property type="term" value="F:gamma-catenin binding"/>
    <property type="evidence" value="ECO:0007669"/>
    <property type="project" value="TreeGrafter"/>
</dbReference>
<organism evidence="4 5">
    <name type="scientific">Paramuricea clavata</name>
    <name type="common">Red gorgonian</name>
    <name type="synonym">Violescent sea-whip</name>
    <dbReference type="NCBI Taxonomy" id="317549"/>
    <lineage>
        <taxon>Eukaryota</taxon>
        <taxon>Metazoa</taxon>
        <taxon>Cnidaria</taxon>
        <taxon>Anthozoa</taxon>
        <taxon>Octocorallia</taxon>
        <taxon>Malacalcyonacea</taxon>
        <taxon>Plexauridae</taxon>
        <taxon>Paramuricea</taxon>
    </lineage>
</organism>
<feature type="compositionally biased region" description="Basic and acidic residues" evidence="3">
    <location>
        <begin position="1257"/>
        <end position="1274"/>
    </location>
</feature>
<keyword evidence="2" id="KW-0879">Wnt signaling pathway</keyword>
<name>A0A7D9EFE1_PARCT</name>
<dbReference type="Pfam" id="PF18797">
    <property type="entry name" value="APC_rep"/>
    <property type="match status" value="1"/>
</dbReference>
<dbReference type="GO" id="GO:0008013">
    <property type="term" value="F:beta-catenin binding"/>
    <property type="evidence" value="ECO:0007669"/>
    <property type="project" value="InterPro"/>
</dbReference>
<dbReference type="GO" id="GO:0007026">
    <property type="term" value="P:negative regulation of microtubule depolymerization"/>
    <property type="evidence" value="ECO:0007669"/>
    <property type="project" value="TreeGrafter"/>
</dbReference>
<accession>A0A7D9EFE1</accession>
<dbReference type="OrthoDB" id="5918429at2759"/>
<feature type="compositionally biased region" description="Basic residues" evidence="3">
    <location>
        <begin position="1148"/>
        <end position="1159"/>
    </location>
</feature>
<feature type="compositionally biased region" description="Polar residues" evidence="3">
    <location>
        <begin position="1103"/>
        <end position="1126"/>
    </location>
</feature>
<feature type="region of interest" description="Disordered" evidence="3">
    <location>
        <begin position="996"/>
        <end position="1274"/>
    </location>
</feature>
<reference evidence="4" key="1">
    <citation type="submission" date="2020-04" db="EMBL/GenBank/DDBJ databases">
        <authorList>
            <person name="Alioto T."/>
            <person name="Alioto T."/>
            <person name="Gomez Garrido J."/>
        </authorList>
    </citation>
    <scope>NUCLEOTIDE SEQUENCE</scope>
    <source>
        <strain evidence="4">A484AB</strain>
    </source>
</reference>
<dbReference type="GO" id="GO:0016055">
    <property type="term" value="P:Wnt signaling pathway"/>
    <property type="evidence" value="ECO:0007669"/>
    <property type="project" value="UniProtKB-KW"/>
</dbReference>
<dbReference type="SUPFAM" id="SSF48371">
    <property type="entry name" value="ARM repeat"/>
    <property type="match status" value="1"/>
</dbReference>
<dbReference type="InterPro" id="IPR000225">
    <property type="entry name" value="Armadillo"/>
</dbReference>
<evidence type="ECO:0000256" key="2">
    <source>
        <dbReference type="ARBA" id="ARBA00022687"/>
    </source>
</evidence>
<evidence type="ECO:0000256" key="3">
    <source>
        <dbReference type="SAM" id="MobiDB-lite"/>
    </source>
</evidence>
<dbReference type="InterPro" id="IPR041257">
    <property type="entry name" value="APC_rep"/>
</dbReference>
<feature type="region of interest" description="Disordered" evidence="3">
    <location>
        <begin position="1296"/>
        <end position="1342"/>
    </location>
</feature>
<evidence type="ECO:0000256" key="1">
    <source>
        <dbReference type="ARBA" id="ARBA00009051"/>
    </source>
</evidence>
<feature type="compositionally biased region" description="Low complexity" evidence="3">
    <location>
        <begin position="1304"/>
        <end position="1324"/>
    </location>
</feature>
<feature type="compositionally biased region" description="Polar residues" evidence="3">
    <location>
        <begin position="1171"/>
        <end position="1189"/>
    </location>
</feature>
<feature type="region of interest" description="Disordered" evidence="3">
    <location>
        <begin position="1"/>
        <end position="64"/>
    </location>
</feature>
<feature type="compositionally biased region" description="Basic and acidic residues" evidence="3">
    <location>
        <begin position="1049"/>
        <end position="1100"/>
    </location>
</feature>
<dbReference type="GO" id="GO:0005881">
    <property type="term" value="C:cytoplasmic microtubule"/>
    <property type="evidence" value="ECO:0007669"/>
    <property type="project" value="TreeGrafter"/>
</dbReference>
<dbReference type="GO" id="GO:0016477">
    <property type="term" value="P:cell migration"/>
    <property type="evidence" value="ECO:0007669"/>
    <property type="project" value="TreeGrafter"/>
</dbReference>
<sequence>MERTDEAIFNRAAEEHIRQPAPYDDVDSVKNFGGASQGISRIPSDEQLCLSPPWPPGYEVDDGIPLEDSKVAEAAPSEGNSYHVDDMISQAKLRADARIGATTWQEKDAMDFTRNYAEEGSLENSRRPSSEDISLTPPWLDTDKESSCKDAEEQVLDDSELPSADPPTTSAILTSTPITTHTPLPKTNSLPSVTKPPLTEPSQSPRAAKRTPTIPPDPTSVPGNTSETLPPQRHTPQGQNPDRNNVCANPVAASRHPQMKPYGEIYNNRYPSPHKPYKGNDTYYDPSNMGTVPISYPVNLPYGNNLPNPRMPYTAASPGAEYLQQSNLKPYNRMPTFNPRQYRPRLQGISNRSQINPTNPSYSNIPHPYPNPGYFSPPHAPRTTPPRQAINRYESPYYGPQAGDWQYQVRQPQMPIQTQPPPINTADFAADEVINFATEEKRILPPPDRPMGVPAPDIHRNMPAPEHQRGIPEVHRNVSEMPRNVPEFHRDVPEFRRDLMAADNRRRIPMHDHQRVVPEFPPNIPNRGIYSDFPDDITTVSDSDVSPVMSTRSGSQSSLVVQYSNTPHQDSTETESVMSFTSGASTHQDLDSKIDQVRNILAVIDTRDAKETAQFLYSLSSSKENCQAMRLSGCLPLLIQLQHKSKLRDPRVAQEVRARSTHAIRNIIVAGSEDKRGKRELRVLRLIEVVRSYCTEVRYVRNVPSSSKLSALNNALAAITKLSFEEEHRVAIGELGGVEAIGEFLELSFVNKDGDLSLGTNVRKCASMTLTNMTFEKTRSKALLGNSAGIVRALLKNLNVLNDEGLIEVSASVLRNLSCKSDERSKMVLQECNAVSELMTAAQKVSVESTLRTVLFAVWNMSAHSSENKVKICETHKALGFLVQNLAYKSPSNSLKVVESSGGILRNLSSQIAVKSEYRATLREHECFKFLLANLRSPSLRVVGNACGILWNLSARCETDQELLLKMGALPLLKPLFTSKNKSISKGAGAAIKNLQNYKTAHPGRDSPSETRKQNGILRQENGSPSTPRTKGKSRDAHSLNSFTGSADDMTKENAKQSSRSKENGENDAGNRTKGVRWSDDKRGKDPQRKTSNDRKRGDSSPDEQTAQTSRNLGTRDSVNDVTSGVAQLRIGEKSRSKKSEGSYSSPRTKKKSKTKKHHSGGDDVTDENLRLSQESQLNRSTSSRQGSANGRRHASSDVQHAETSAKHPGKVTKGKDGRKGTSGGREDDPEVARSGDESPRNSPMSGRHNVRTTRMNSEENDRDFNDEKGPRDVARCQCADDSEVWVKRNKICSHCQKRRVSHSSDSTSGSRRSSYESLSSSNRQLNRKEPQTNGTAYVTTI</sequence>
<feature type="region of interest" description="Disordered" evidence="3">
    <location>
        <begin position="107"/>
        <end position="262"/>
    </location>
</feature>
<dbReference type="GO" id="GO:0090090">
    <property type="term" value="P:negative regulation of canonical Wnt signaling pathway"/>
    <property type="evidence" value="ECO:0007669"/>
    <property type="project" value="TreeGrafter"/>
</dbReference>
<evidence type="ECO:0000313" key="5">
    <source>
        <dbReference type="Proteomes" id="UP001152795"/>
    </source>
</evidence>
<feature type="compositionally biased region" description="Polar residues" evidence="3">
    <location>
        <begin position="221"/>
        <end position="247"/>
    </location>
</feature>
<dbReference type="PANTHER" id="PTHR12607:SF12">
    <property type="entry name" value="APC-LIKE, ISOFORM A-RELATED"/>
    <property type="match status" value="1"/>
</dbReference>
<feature type="compositionally biased region" description="Basic and acidic residues" evidence="3">
    <location>
        <begin position="141"/>
        <end position="152"/>
    </location>
</feature>
<comment type="similarity">
    <text evidence="1">Belongs to the adenomatous polyposis coli (APC) family.</text>
</comment>
<feature type="compositionally biased region" description="Low complexity" evidence="3">
    <location>
        <begin position="541"/>
        <end position="551"/>
    </location>
</feature>
<keyword evidence="5" id="KW-1185">Reference proteome</keyword>
<dbReference type="GO" id="GO:0007399">
    <property type="term" value="P:nervous system development"/>
    <property type="evidence" value="ECO:0007669"/>
    <property type="project" value="TreeGrafter"/>
</dbReference>
<comment type="caution">
    <text evidence="4">The sequence shown here is derived from an EMBL/GenBank/DDBJ whole genome shotgun (WGS) entry which is preliminary data.</text>
</comment>
<dbReference type="Gene3D" id="1.25.10.10">
    <property type="entry name" value="Leucine-rich Repeat Variant"/>
    <property type="match status" value="1"/>
</dbReference>
<feature type="region of interest" description="Disordered" evidence="3">
    <location>
        <begin position="541"/>
        <end position="560"/>
    </location>
</feature>
<evidence type="ECO:0000313" key="4">
    <source>
        <dbReference type="EMBL" id="CAB4008695.1"/>
    </source>
</evidence>
<proteinExistence type="inferred from homology"/>
<protein>
    <submittedName>
        <fullName evidence="4">Adenomatous polyposis coli</fullName>
    </submittedName>
</protein>